<protein>
    <recommendedName>
        <fullName evidence="3">Phosphoadenosine phosphosulphate reductase domain-containing protein</fullName>
    </recommendedName>
</protein>
<geneLocation type="plasmid" evidence="1 2">
    <name>unnamed1</name>
</geneLocation>
<keyword evidence="2" id="KW-1185">Reference proteome</keyword>
<dbReference type="Proteomes" id="UP000076088">
    <property type="component" value="Plasmid unnamed1"/>
</dbReference>
<evidence type="ECO:0000313" key="2">
    <source>
        <dbReference type="Proteomes" id="UP000076088"/>
    </source>
</evidence>
<sequence>MPSRRTLLSRSIDYLAVPPPAPVVLAYGIGVDSTALLVELEAKGMPPDLVLSADTGVEKPETYDYQRMIAAWMAARGIPYEVVRYVPKRFKHWPPYFDLLSNVLTNATLPSISLGRHSCSLKWKVAPQDAFLKSWDPARAAWARGQKVVRLIGYDASPADTRRYAHAAEIPNELFECRYPLREWGWDRARCIARIEAAGLPVPPKSSCFICGAMKPDEVRALPAWCHRLIVLVEARAAPRLRTVEGLWRRSTRTRPGRMTEFIAAEGLLPRAEIAAIIRDAPADLIRFQDVAAHVPIAERPAMSEWLEAFNAGRLAA</sequence>
<dbReference type="InterPro" id="IPR014729">
    <property type="entry name" value="Rossmann-like_a/b/a_fold"/>
</dbReference>
<organism evidence="1 2">
    <name type="scientific">Sphingopyxis macrogoltabida</name>
    <name type="common">Sphingomonas macrogoltabidus</name>
    <dbReference type="NCBI Taxonomy" id="33050"/>
    <lineage>
        <taxon>Bacteria</taxon>
        <taxon>Pseudomonadati</taxon>
        <taxon>Pseudomonadota</taxon>
        <taxon>Alphaproteobacteria</taxon>
        <taxon>Sphingomonadales</taxon>
        <taxon>Sphingomonadaceae</taxon>
        <taxon>Sphingopyxis</taxon>
    </lineage>
</organism>
<dbReference type="AlphaFoldDB" id="A0AAC9AZG7"/>
<evidence type="ECO:0008006" key="3">
    <source>
        <dbReference type="Google" id="ProtNLM"/>
    </source>
</evidence>
<reference evidence="1 2" key="2">
    <citation type="journal article" date="2016" name="Genome Announc.">
        <title>Complete Genome Sequence of Sphingopyxis macrogoltabida Strain 203N (NBRC 111659), a Polyethylene Glycol Degrader.</title>
        <authorList>
            <person name="Ohtsubo Y."/>
            <person name="Nonoyama S."/>
            <person name="Nagata Y."/>
            <person name="Numata M."/>
            <person name="Tsuchikane K."/>
            <person name="Hosoyama A."/>
            <person name="Yamazoe A."/>
            <person name="Tsuda M."/>
            <person name="Fujita N."/>
            <person name="Kawai F."/>
        </authorList>
    </citation>
    <scope>NUCLEOTIDE SEQUENCE [LARGE SCALE GENOMIC DNA]</scope>
    <source>
        <strain evidence="1 2">203N</strain>
    </source>
</reference>
<dbReference type="EMBL" id="CP013345">
    <property type="protein sequence ID" value="AMU92819.1"/>
    <property type="molecule type" value="Genomic_DNA"/>
</dbReference>
<keyword evidence="1" id="KW-0614">Plasmid</keyword>
<gene>
    <name evidence="1" type="ORF">ATM17_31675</name>
</gene>
<dbReference type="Gene3D" id="3.40.50.620">
    <property type="entry name" value="HUPs"/>
    <property type="match status" value="1"/>
</dbReference>
<reference evidence="2" key="1">
    <citation type="submission" date="2015-11" db="EMBL/GenBank/DDBJ databases">
        <title>Complete genome sequence of a polyethylene-glycol degrader Sphingopyxis macrogoltabida 203N (NBRC 111659).</title>
        <authorList>
            <person name="Yoshiyuki O."/>
            <person name="Shouta N."/>
            <person name="Nagata Y."/>
            <person name="Numata M."/>
            <person name="Tsuchikane K."/>
            <person name="Hosoyama A."/>
            <person name="Yamazoe A."/>
            <person name="Tsuda M."/>
            <person name="Fujita N."/>
            <person name="Kawai F."/>
        </authorList>
    </citation>
    <scope>NUCLEOTIDE SEQUENCE [LARGE SCALE GENOMIC DNA]</scope>
    <source>
        <strain evidence="2">203N</strain>
        <plasmid evidence="2">unnamed1</plasmid>
    </source>
</reference>
<proteinExistence type="predicted"/>
<evidence type="ECO:0000313" key="1">
    <source>
        <dbReference type="EMBL" id="AMU92819.1"/>
    </source>
</evidence>
<dbReference type="SUPFAM" id="SSF52402">
    <property type="entry name" value="Adenine nucleotide alpha hydrolases-like"/>
    <property type="match status" value="1"/>
</dbReference>
<accession>A0AAC9AZG7</accession>
<name>A0AAC9AZG7_SPHMC</name>